<dbReference type="SMART" id="SM00248">
    <property type="entry name" value="ANK"/>
    <property type="match status" value="4"/>
</dbReference>
<dbReference type="Gene3D" id="3.30.200.20">
    <property type="entry name" value="Phosphorylase Kinase, domain 1"/>
    <property type="match status" value="1"/>
</dbReference>
<keyword evidence="4" id="KW-1185">Reference proteome</keyword>
<evidence type="ECO:0000313" key="4">
    <source>
        <dbReference type="Proteomes" id="UP001165083"/>
    </source>
</evidence>
<protein>
    <submittedName>
        <fullName evidence="3">Unnamed protein product</fullName>
    </submittedName>
</protein>
<accession>A0A9W6TZS5</accession>
<keyword evidence="2" id="KW-0040">ANK repeat</keyword>
<name>A0A9W6TZS5_9STRA</name>
<keyword evidence="1" id="KW-0677">Repeat</keyword>
<dbReference type="InterPro" id="IPR002110">
    <property type="entry name" value="Ankyrin_rpt"/>
</dbReference>
<dbReference type="InterPro" id="IPR011009">
    <property type="entry name" value="Kinase-like_dom_sf"/>
</dbReference>
<evidence type="ECO:0000256" key="2">
    <source>
        <dbReference type="ARBA" id="ARBA00023043"/>
    </source>
</evidence>
<dbReference type="PANTHER" id="PTHR24189">
    <property type="entry name" value="MYOTROPHIN"/>
    <property type="match status" value="1"/>
</dbReference>
<reference evidence="3" key="1">
    <citation type="submission" date="2023-04" db="EMBL/GenBank/DDBJ databases">
        <title>Phytophthora lilii NBRC 32176.</title>
        <authorList>
            <person name="Ichikawa N."/>
            <person name="Sato H."/>
            <person name="Tonouchi N."/>
        </authorList>
    </citation>
    <scope>NUCLEOTIDE SEQUENCE</scope>
    <source>
        <strain evidence="3">NBRC 32176</strain>
    </source>
</reference>
<dbReference type="SUPFAM" id="SSF56112">
    <property type="entry name" value="Protein kinase-like (PK-like)"/>
    <property type="match status" value="1"/>
</dbReference>
<dbReference type="SUPFAM" id="SSF48403">
    <property type="entry name" value="Ankyrin repeat"/>
    <property type="match status" value="1"/>
</dbReference>
<dbReference type="Gene3D" id="1.25.40.20">
    <property type="entry name" value="Ankyrin repeat-containing domain"/>
    <property type="match status" value="1"/>
</dbReference>
<dbReference type="Pfam" id="PF12796">
    <property type="entry name" value="Ank_2"/>
    <property type="match status" value="1"/>
</dbReference>
<organism evidence="3 4">
    <name type="scientific">Phytophthora lilii</name>
    <dbReference type="NCBI Taxonomy" id="2077276"/>
    <lineage>
        <taxon>Eukaryota</taxon>
        <taxon>Sar</taxon>
        <taxon>Stramenopiles</taxon>
        <taxon>Oomycota</taxon>
        <taxon>Peronosporomycetes</taxon>
        <taxon>Peronosporales</taxon>
        <taxon>Peronosporaceae</taxon>
        <taxon>Phytophthora</taxon>
    </lineage>
</organism>
<proteinExistence type="predicted"/>
<comment type="caution">
    <text evidence="3">The sequence shown here is derived from an EMBL/GenBank/DDBJ whole genome shotgun (WGS) entry which is preliminary data.</text>
</comment>
<gene>
    <name evidence="3" type="ORF">Plil01_000956200</name>
</gene>
<dbReference type="EMBL" id="BSXW01000482">
    <property type="protein sequence ID" value="GMF23624.1"/>
    <property type="molecule type" value="Genomic_DNA"/>
</dbReference>
<evidence type="ECO:0000256" key="1">
    <source>
        <dbReference type="ARBA" id="ARBA00022737"/>
    </source>
</evidence>
<dbReference type="InterPro" id="IPR050745">
    <property type="entry name" value="Multifunctional_regulatory"/>
</dbReference>
<dbReference type="PANTHER" id="PTHR24189:SF50">
    <property type="entry name" value="ANKYRIN REPEAT AND SOCS BOX PROTEIN 2"/>
    <property type="match status" value="1"/>
</dbReference>
<dbReference type="AlphaFoldDB" id="A0A9W6TZS5"/>
<evidence type="ECO:0000313" key="3">
    <source>
        <dbReference type="EMBL" id="GMF23624.1"/>
    </source>
</evidence>
<dbReference type="Proteomes" id="UP001165083">
    <property type="component" value="Unassembled WGS sequence"/>
</dbReference>
<dbReference type="OrthoDB" id="184751at2759"/>
<sequence length="328" mass="36167">MDTMRDNWDWIMGNVHRAVEANAEVDVVNSCGATPISRVGYEGSLKVAQYLLRRRPSESASDRHGATALLGAAGVGHLDFVRYLVEECGINGNASDRSGNTALLKAAEGGHIDIVRYLDGLHHANVNTSDWFGITPLMKAAYAGHTEIVEILAECCGANVDGIDRWNSSKRIPRNSARAHPFVPAQQSEVSFTTSQNCSSSTVPRDAKQNWSITPSEIALINFVKVGNVGGEYCAKWLDADAVVKLFLPDASSHATFEDEVRLWHQLRHPNVIKMYGAYQMGILASGGTGFGISSRERDCPWRHSLQQYFDRRRWGGEANEFWSKSVN</sequence>
<dbReference type="InterPro" id="IPR036770">
    <property type="entry name" value="Ankyrin_rpt-contain_sf"/>
</dbReference>